<gene>
    <name evidence="8" type="ORF">ASPCADRAFT_23956</name>
</gene>
<keyword evidence="2" id="KW-0805">Transcription regulation</keyword>
<feature type="non-terminal residue" evidence="8">
    <location>
        <position position="610"/>
    </location>
</feature>
<protein>
    <recommendedName>
        <fullName evidence="7">Zn(2)-C6 fungal-type domain-containing protein</fullName>
    </recommendedName>
</protein>
<reference evidence="9" key="1">
    <citation type="journal article" date="2017" name="Genome Biol.">
        <title>Comparative genomics reveals high biological diversity and specific adaptations in the industrially and medically important fungal genus Aspergillus.</title>
        <authorList>
            <person name="de Vries R.P."/>
            <person name="Riley R."/>
            <person name="Wiebenga A."/>
            <person name="Aguilar-Osorio G."/>
            <person name="Amillis S."/>
            <person name="Uchima C.A."/>
            <person name="Anderluh G."/>
            <person name="Asadollahi M."/>
            <person name="Askin M."/>
            <person name="Barry K."/>
            <person name="Battaglia E."/>
            <person name="Bayram O."/>
            <person name="Benocci T."/>
            <person name="Braus-Stromeyer S.A."/>
            <person name="Caldana C."/>
            <person name="Canovas D."/>
            <person name="Cerqueira G.C."/>
            <person name="Chen F."/>
            <person name="Chen W."/>
            <person name="Choi C."/>
            <person name="Clum A."/>
            <person name="Dos Santos R.A."/>
            <person name="Damasio A.R."/>
            <person name="Diallinas G."/>
            <person name="Emri T."/>
            <person name="Fekete E."/>
            <person name="Flipphi M."/>
            <person name="Freyberg S."/>
            <person name="Gallo A."/>
            <person name="Gournas C."/>
            <person name="Habgood R."/>
            <person name="Hainaut M."/>
            <person name="Harispe M.L."/>
            <person name="Henrissat B."/>
            <person name="Hilden K.S."/>
            <person name="Hope R."/>
            <person name="Hossain A."/>
            <person name="Karabika E."/>
            <person name="Karaffa L."/>
            <person name="Karanyi Z."/>
            <person name="Krasevec N."/>
            <person name="Kuo A."/>
            <person name="Kusch H."/>
            <person name="LaButti K."/>
            <person name="Lagendijk E.L."/>
            <person name="Lapidus A."/>
            <person name="Levasseur A."/>
            <person name="Lindquist E."/>
            <person name="Lipzen A."/>
            <person name="Logrieco A.F."/>
            <person name="MacCabe A."/>
            <person name="Maekelae M.R."/>
            <person name="Malavazi I."/>
            <person name="Melin P."/>
            <person name="Meyer V."/>
            <person name="Mielnichuk N."/>
            <person name="Miskei M."/>
            <person name="Molnar A.P."/>
            <person name="Mule G."/>
            <person name="Ngan C.Y."/>
            <person name="Orejas M."/>
            <person name="Orosz E."/>
            <person name="Ouedraogo J.P."/>
            <person name="Overkamp K.M."/>
            <person name="Park H.-S."/>
            <person name="Perrone G."/>
            <person name="Piumi F."/>
            <person name="Punt P.J."/>
            <person name="Ram A.F."/>
            <person name="Ramon A."/>
            <person name="Rauscher S."/>
            <person name="Record E."/>
            <person name="Riano-Pachon D.M."/>
            <person name="Robert V."/>
            <person name="Roehrig J."/>
            <person name="Ruller R."/>
            <person name="Salamov A."/>
            <person name="Salih N.S."/>
            <person name="Samson R.A."/>
            <person name="Sandor E."/>
            <person name="Sanguinetti M."/>
            <person name="Schuetze T."/>
            <person name="Sepcic K."/>
            <person name="Shelest E."/>
            <person name="Sherlock G."/>
            <person name="Sophianopoulou V."/>
            <person name="Squina F.M."/>
            <person name="Sun H."/>
            <person name="Susca A."/>
            <person name="Todd R.B."/>
            <person name="Tsang A."/>
            <person name="Unkles S.E."/>
            <person name="van de Wiele N."/>
            <person name="van Rossen-Uffink D."/>
            <person name="Oliveira J.V."/>
            <person name="Vesth T.C."/>
            <person name="Visser J."/>
            <person name="Yu J.-H."/>
            <person name="Zhou M."/>
            <person name="Andersen M.R."/>
            <person name="Archer D.B."/>
            <person name="Baker S.E."/>
            <person name="Benoit I."/>
            <person name="Brakhage A.A."/>
            <person name="Braus G.H."/>
            <person name="Fischer R."/>
            <person name="Frisvad J.C."/>
            <person name="Goldman G.H."/>
            <person name="Houbraken J."/>
            <person name="Oakley B."/>
            <person name="Pocsi I."/>
            <person name="Scazzocchio C."/>
            <person name="Seiboth B."/>
            <person name="vanKuyk P.A."/>
            <person name="Wortman J."/>
            <person name="Dyer P.S."/>
            <person name="Grigoriev I.V."/>
        </authorList>
    </citation>
    <scope>NUCLEOTIDE SEQUENCE [LARGE SCALE GENOMIC DNA]</scope>
    <source>
        <strain evidence="9">ITEM 5010</strain>
    </source>
</reference>
<dbReference type="Pfam" id="PF04082">
    <property type="entry name" value="Fungal_trans"/>
    <property type="match status" value="1"/>
</dbReference>
<evidence type="ECO:0000259" key="7">
    <source>
        <dbReference type="PROSITE" id="PS50048"/>
    </source>
</evidence>
<dbReference type="InterPro" id="IPR001138">
    <property type="entry name" value="Zn2Cys6_DnaBD"/>
</dbReference>
<dbReference type="InterPro" id="IPR007219">
    <property type="entry name" value="XnlR_reg_dom"/>
</dbReference>
<dbReference type="AlphaFoldDB" id="A0A1R3RIT8"/>
<dbReference type="VEuPathDB" id="FungiDB:ASPCADRAFT_23956"/>
<dbReference type="PANTHER" id="PTHR46910">
    <property type="entry name" value="TRANSCRIPTION FACTOR PDR1"/>
    <property type="match status" value="1"/>
</dbReference>
<evidence type="ECO:0000256" key="4">
    <source>
        <dbReference type="ARBA" id="ARBA00023163"/>
    </source>
</evidence>
<sequence length="610" mass="67616">PACDECRIRKVRCDRESPLCSSCRKSGLICQYTQKGKRINHTKKLVNDVQLLGTRLNRIEDALVRCMSIVTASNSPHKSGSATPYSPNSQRTEAEDSWGSSDNSEGSLMDGLSDQTGYPGNPAYGPSSSMASLYAEAQAAGDQLASSLSVQGSPEEPGQWPPTHESSLRTQIAEASALFQRLATDSLTFSEPEHHDNLLPCLPPRALLEAFLETYFNELSPLLPIYDRQSVLAAMETQYGSTRDAPNTAWIVSFSSILLQTLEAKSTTGKKTDMMARSTLEVDLLFQLLLNIRRCYNRFERLLQPRVANVQALLSMALVALKYFRFTMFETVFTQACELAKSMGLHQSSSAADAKQCNECQKLFWSLFILDKHTSLVAGKPCLLPSYDCGLPLPSSTTGVLLDDLFAARISLAHIEEDIFCNLYSAKAPLLSQNRLGRRAHKLIRRLNDWTIHHSRILYPPASTTTTAQQAIELRYALCICRVLVHRHIPTAESRQTRLEHARTGLRLLQELCESYHPGDSISGFTVFESILLHYPIILFLEVYIHLLTPNISTPTSTNHATITSDTNALLFFASRTDLLATNGSPTSYAATIRSITQLCSHIATSLLHP</sequence>
<dbReference type="Pfam" id="PF00172">
    <property type="entry name" value="Zn_clus"/>
    <property type="match status" value="1"/>
</dbReference>
<dbReference type="GO" id="GO:0009893">
    <property type="term" value="P:positive regulation of metabolic process"/>
    <property type="evidence" value="ECO:0007669"/>
    <property type="project" value="UniProtKB-ARBA"/>
</dbReference>
<feature type="domain" description="Zn(2)-C6 fungal-type" evidence="7">
    <location>
        <begin position="2"/>
        <end position="32"/>
    </location>
</feature>
<evidence type="ECO:0000256" key="5">
    <source>
        <dbReference type="ARBA" id="ARBA00023242"/>
    </source>
</evidence>
<dbReference type="GO" id="GO:0000981">
    <property type="term" value="F:DNA-binding transcription factor activity, RNA polymerase II-specific"/>
    <property type="evidence" value="ECO:0007669"/>
    <property type="project" value="InterPro"/>
</dbReference>
<keyword evidence="1" id="KW-0479">Metal-binding</keyword>
<feature type="region of interest" description="Disordered" evidence="6">
    <location>
        <begin position="73"/>
        <end position="124"/>
    </location>
</feature>
<organism evidence="8 9">
    <name type="scientific">Aspergillus carbonarius (strain ITEM 5010)</name>
    <dbReference type="NCBI Taxonomy" id="602072"/>
    <lineage>
        <taxon>Eukaryota</taxon>
        <taxon>Fungi</taxon>
        <taxon>Dikarya</taxon>
        <taxon>Ascomycota</taxon>
        <taxon>Pezizomycotina</taxon>
        <taxon>Eurotiomycetes</taxon>
        <taxon>Eurotiomycetidae</taxon>
        <taxon>Eurotiales</taxon>
        <taxon>Aspergillaceae</taxon>
        <taxon>Aspergillus</taxon>
        <taxon>Aspergillus subgen. Circumdati</taxon>
    </lineage>
</organism>
<evidence type="ECO:0000256" key="1">
    <source>
        <dbReference type="ARBA" id="ARBA00022723"/>
    </source>
</evidence>
<dbReference type="GO" id="GO:0008270">
    <property type="term" value="F:zinc ion binding"/>
    <property type="evidence" value="ECO:0007669"/>
    <property type="project" value="InterPro"/>
</dbReference>
<dbReference type="OrthoDB" id="103819at2759"/>
<feature type="compositionally biased region" description="Polar residues" evidence="6">
    <location>
        <begin position="73"/>
        <end position="91"/>
    </location>
</feature>
<feature type="region of interest" description="Disordered" evidence="6">
    <location>
        <begin position="144"/>
        <end position="166"/>
    </location>
</feature>
<dbReference type="OMA" id="ELCESYH"/>
<accession>A0A1R3RIT8</accession>
<dbReference type="SMART" id="SM00066">
    <property type="entry name" value="GAL4"/>
    <property type="match status" value="1"/>
</dbReference>
<evidence type="ECO:0000313" key="9">
    <source>
        <dbReference type="Proteomes" id="UP000188318"/>
    </source>
</evidence>
<dbReference type="InterPro" id="IPR036864">
    <property type="entry name" value="Zn2-C6_fun-type_DNA-bd_sf"/>
</dbReference>
<evidence type="ECO:0000256" key="6">
    <source>
        <dbReference type="SAM" id="MobiDB-lite"/>
    </source>
</evidence>
<keyword evidence="9" id="KW-1185">Reference proteome</keyword>
<dbReference type="SUPFAM" id="SSF57701">
    <property type="entry name" value="Zn2/Cys6 DNA-binding domain"/>
    <property type="match status" value="1"/>
</dbReference>
<evidence type="ECO:0000256" key="2">
    <source>
        <dbReference type="ARBA" id="ARBA00023015"/>
    </source>
</evidence>
<dbReference type="EMBL" id="KV907502">
    <property type="protein sequence ID" value="OOF94390.1"/>
    <property type="molecule type" value="Genomic_DNA"/>
</dbReference>
<keyword evidence="4" id="KW-0804">Transcription</keyword>
<feature type="non-terminal residue" evidence="8">
    <location>
        <position position="1"/>
    </location>
</feature>
<dbReference type="Gene3D" id="4.10.240.10">
    <property type="entry name" value="Zn(2)-C6 fungal-type DNA-binding domain"/>
    <property type="match status" value="1"/>
</dbReference>
<keyword evidence="5" id="KW-0539">Nucleus</keyword>
<dbReference type="InterPro" id="IPR050987">
    <property type="entry name" value="AtrR-like"/>
</dbReference>
<dbReference type="SMART" id="SM00906">
    <property type="entry name" value="Fungal_trans"/>
    <property type="match status" value="1"/>
</dbReference>
<proteinExistence type="predicted"/>
<dbReference type="PROSITE" id="PS50048">
    <property type="entry name" value="ZN2_CY6_FUNGAL_2"/>
    <property type="match status" value="1"/>
</dbReference>
<evidence type="ECO:0000313" key="8">
    <source>
        <dbReference type="EMBL" id="OOF94390.1"/>
    </source>
</evidence>
<dbReference type="Proteomes" id="UP000188318">
    <property type="component" value="Unassembled WGS sequence"/>
</dbReference>
<dbReference type="STRING" id="602072.A0A1R3RIT8"/>
<dbReference type="CDD" id="cd12148">
    <property type="entry name" value="fungal_TF_MHR"/>
    <property type="match status" value="1"/>
</dbReference>
<dbReference type="GO" id="GO:0003677">
    <property type="term" value="F:DNA binding"/>
    <property type="evidence" value="ECO:0007669"/>
    <property type="project" value="UniProtKB-KW"/>
</dbReference>
<dbReference type="PANTHER" id="PTHR46910:SF25">
    <property type="entry name" value="ABC-TRANSPORTER-REGULATING TRANSCRIPTION FACTOR"/>
    <property type="match status" value="1"/>
</dbReference>
<evidence type="ECO:0000256" key="3">
    <source>
        <dbReference type="ARBA" id="ARBA00023125"/>
    </source>
</evidence>
<name>A0A1R3RIT8_ASPC5</name>
<dbReference type="CDD" id="cd00067">
    <property type="entry name" value="GAL4"/>
    <property type="match status" value="1"/>
</dbReference>
<dbReference type="PROSITE" id="PS00463">
    <property type="entry name" value="ZN2_CY6_FUNGAL_1"/>
    <property type="match status" value="1"/>
</dbReference>
<keyword evidence="3" id="KW-0238">DNA-binding</keyword>
<dbReference type="GO" id="GO:0006351">
    <property type="term" value="P:DNA-templated transcription"/>
    <property type="evidence" value="ECO:0007669"/>
    <property type="project" value="InterPro"/>
</dbReference>